<dbReference type="VEuPathDB" id="FungiDB:TRICI_006464"/>
<dbReference type="AlphaFoldDB" id="A0A642UH18"/>
<comment type="similarity">
    <text evidence="1 2">Belongs to the phospholipid scramblase family.</text>
</comment>
<proteinExistence type="inferred from homology"/>
<organism evidence="3 4">
    <name type="scientific">Trichomonascus ciferrii</name>
    <dbReference type="NCBI Taxonomy" id="44093"/>
    <lineage>
        <taxon>Eukaryota</taxon>
        <taxon>Fungi</taxon>
        <taxon>Dikarya</taxon>
        <taxon>Ascomycota</taxon>
        <taxon>Saccharomycotina</taxon>
        <taxon>Dipodascomycetes</taxon>
        <taxon>Dipodascales</taxon>
        <taxon>Trichomonascaceae</taxon>
        <taxon>Trichomonascus</taxon>
        <taxon>Trichomonascus ciferrii complex</taxon>
    </lineage>
</organism>
<accession>A0A642UH18</accession>
<name>A0A642UH18_9ASCO</name>
<dbReference type="OrthoDB" id="191150at2759"/>
<evidence type="ECO:0000256" key="1">
    <source>
        <dbReference type="ARBA" id="ARBA00005350"/>
    </source>
</evidence>
<dbReference type="PANTHER" id="PTHR23248">
    <property type="entry name" value="PHOSPHOLIPID SCRAMBLASE-RELATED"/>
    <property type="match status" value="1"/>
</dbReference>
<evidence type="ECO:0000313" key="4">
    <source>
        <dbReference type="Proteomes" id="UP000761534"/>
    </source>
</evidence>
<reference evidence="3" key="1">
    <citation type="journal article" date="2019" name="G3 (Bethesda)">
        <title>Genome Assemblies of Two Rare Opportunistic Yeast Pathogens: Diutina rugosa (syn. Candida rugosa) and Trichomonascus ciferrii (syn. Candida ciferrii).</title>
        <authorList>
            <person name="Mixao V."/>
            <person name="Saus E."/>
            <person name="Hansen A.P."/>
            <person name="Lass-Florl C."/>
            <person name="Gabaldon T."/>
        </authorList>
    </citation>
    <scope>NUCLEOTIDE SEQUENCE</scope>
    <source>
        <strain evidence="3">CBS 4856</strain>
    </source>
</reference>
<dbReference type="PANTHER" id="PTHR23248:SF9">
    <property type="entry name" value="PHOSPHOLIPID SCRAMBLASE"/>
    <property type="match status" value="1"/>
</dbReference>
<gene>
    <name evidence="3" type="ORF">TRICI_006464</name>
</gene>
<dbReference type="Proteomes" id="UP000761534">
    <property type="component" value="Unassembled WGS sequence"/>
</dbReference>
<evidence type="ECO:0000313" key="3">
    <source>
        <dbReference type="EMBL" id="KAA8898830.1"/>
    </source>
</evidence>
<dbReference type="SUPFAM" id="SSF54518">
    <property type="entry name" value="Tubby C-terminal domain-like"/>
    <property type="match status" value="1"/>
</dbReference>
<sequence>MPPRYRPRRGVVGRRRGDYEYEPASFATEGGVLTMAEPVAELLARPALVMERQIEMMNVFLGFEQANRYAIMDPSGEHLGYMEEEDFGITKAVLRQVYRLHRPFSVRVLDRHGYHILTIRRPFSFINSHIKAILPSGTVIGETKQQWHLWRRRYNLFLQSGEEEFDQFGMVDAPFLSFAFPVQNEQGGVLGAVDRNWVGLGRELFTDTGVYLLRMDPSAFADSQDLYPDVAGPLTLDQRAVMLGTAVSIDFDYFSRHSNRGGLFSFSDYE</sequence>
<dbReference type="GO" id="GO:0005886">
    <property type="term" value="C:plasma membrane"/>
    <property type="evidence" value="ECO:0007669"/>
    <property type="project" value="TreeGrafter"/>
</dbReference>
<dbReference type="EMBL" id="SWFS01000536">
    <property type="protein sequence ID" value="KAA8898830.1"/>
    <property type="molecule type" value="Genomic_DNA"/>
</dbReference>
<comment type="caution">
    <text evidence="3">The sequence shown here is derived from an EMBL/GenBank/DDBJ whole genome shotgun (WGS) entry which is preliminary data.</text>
</comment>
<dbReference type="GO" id="GO:0017128">
    <property type="term" value="F:phospholipid scramblase activity"/>
    <property type="evidence" value="ECO:0007669"/>
    <property type="project" value="InterPro"/>
</dbReference>
<protein>
    <recommendedName>
        <fullName evidence="2">Phospholipid scramblase</fullName>
    </recommendedName>
</protein>
<dbReference type="Pfam" id="PF03803">
    <property type="entry name" value="Scramblase"/>
    <property type="match status" value="1"/>
</dbReference>
<keyword evidence="4" id="KW-1185">Reference proteome</keyword>
<dbReference type="InterPro" id="IPR025659">
    <property type="entry name" value="Tubby-like_C"/>
</dbReference>
<evidence type="ECO:0000256" key="2">
    <source>
        <dbReference type="RuleBase" id="RU363116"/>
    </source>
</evidence>
<dbReference type="InterPro" id="IPR005552">
    <property type="entry name" value="Scramblase"/>
</dbReference>